<dbReference type="InterPro" id="IPR036393">
    <property type="entry name" value="AceGlu_kinase-like_sf"/>
</dbReference>
<evidence type="ECO:0000256" key="1">
    <source>
        <dbReference type="ARBA" id="ARBA00004925"/>
    </source>
</evidence>
<dbReference type="UniPathway" id="UPA00068">
    <property type="reaction ID" value="UER00106"/>
</dbReference>
<accession>A0A7S2RNJ4</accession>
<dbReference type="PANTHER" id="PTHR30602:SF12">
    <property type="entry name" value="AMINO-ACID ACETYLTRANSFERASE NAGS1, CHLOROPLASTIC-RELATED"/>
    <property type="match status" value="1"/>
</dbReference>
<dbReference type="GO" id="GO:0004042">
    <property type="term" value="F:L-glutamate N-acetyltransferase activity"/>
    <property type="evidence" value="ECO:0007669"/>
    <property type="project" value="InterPro"/>
</dbReference>
<name>A0A7S2RNJ4_9STRA</name>
<evidence type="ECO:0000259" key="8">
    <source>
        <dbReference type="PROSITE" id="PS51186"/>
    </source>
</evidence>
<dbReference type="Gene3D" id="3.40.1160.10">
    <property type="entry name" value="Acetylglutamate kinase-like"/>
    <property type="match status" value="1"/>
</dbReference>
<dbReference type="GO" id="GO:0005737">
    <property type="term" value="C:cytoplasm"/>
    <property type="evidence" value="ECO:0007669"/>
    <property type="project" value="InterPro"/>
</dbReference>
<evidence type="ECO:0000313" key="9">
    <source>
        <dbReference type="EMBL" id="CAD9676078.1"/>
    </source>
</evidence>
<organism evidence="9">
    <name type="scientific">Rhizochromulina marina</name>
    <dbReference type="NCBI Taxonomy" id="1034831"/>
    <lineage>
        <taxon>Eukaryota</taxon>
        <taxon>Sar</taxon>
        <taxon>Stramenopiles</taxon>
        <taxon>Ochrophyta</taxon>
        <taxon>Dictyochophyceae</taxon>
        <taxon>Rhizochromulinales</taxon>
        <taxon>Rhizochromulina</taxon>
    </lineage>
</organism>
<dbReference type="EC" id="2.3.1.1" evidence="3"/>
<dbReference type="GO" id="GO:0006526">
    <property type="term" value="P:L-arginine biosynthetic process"/>
    <property type="evidence" value="ECO:0007669"/>
    <property type="project" value="UniProtKB-UniPathway"/>
</dbReference>
<dbReference type="CDD" id="cd04301">
    <property type="entry name" value="NAT_SF"/>
    <property type="match status" value="1"/>
</dbReference>
<keyword evidence="4" id="KW-0808">Transferase</keyword>
<sequence length="617" mass="67875">MAFRPSVAVLLVQLSLRLSLSFIPRHAPAVALRCPATARLLGRARLPVPWEARAPSFRLPVARSIAGSGGGGGFTGEHPEDLGELSTPMTDYDVTQAAETISKLRPERIKVVPPSFTRASEVTQARTFVDNFRSSAPYMRMHAGQIMVVHISSSVWSSEDFGSLMDDLGLIKMLGVRLVIVVSIRGQIDEKLAEMGLAVQYSGEFRVTDAAALKAIKEVAGLVRADVEARMCRSLRSPGSQGNNQVNVISSNFFFSSQPVGVRKGVDFGYTGEVRRVDASSMRSRLEAGDVILLTPVGYSPSGESYYVSSESLACECAAQLSARKLLWVTDGHSLVHEETGEQVQGMRLSDAVALMEHYGLGRDDCESDGLPPIDISAAAVPEKASAEVEHRSKFQDSAMARLINHVRFSVKALRRGVSRAHLVSPVSGDLLRELYTSDGAGTLISRDLYDGIRRATERDIVGILGIIEPLVQQGVLVNRSVTDLQQNLEHSYVFVREGEPVACGMLIPYGPDHAEISCLAVKPEYRGRKRGDAMLTFLERLAVGMDITKVFVLSTRTVEFFQERGFEEEPVDSLPQSRRAVYDEARKSKVFMKHLNGSRQLDMEEMYWDQTNRVPR</sequence>
<protein>
    <recommendedName>
        <fullName evidence="3">amino-acid N-acetyltransferase</fullName>
        <ecNumber evidence="3">2.3.1.1</ecNumber>
    </recommendedName>
</protein>
<dbReference type="InterPro" id="IPR016181">
    <property type="entry name" value="Acyl_CoA_acyltransferase"/>
</dbReference>
<dbReference type="InterPro" id="IPR010167">
    <property type="entry name" value="NH2A_AcTrfase"/>
</dbReference>
<dbReference type="PANTHER" id="PTHR30602">
    <property type="entry name" value="AMINO-ACID ACETYLTRANSFERASE"/>
    <property type="match status" value="1"/>
</dbReference>
<evidence type="ECO:0000256" key="5">
    <source>
        <dbReference type="ARBA" id="ARBA00023315"/>
    </source>
</evidence>
<dbReference type="NCBIfam" id="TIGR01890">
    <property type="entry name" value="N-Ac-Glu-synth"/>
    <property type="match status" value="1"/>
</dbReference>
<dbReference type="InterPro" id="IPR000182">
    <property type="entry name" value="GNAT_dom"/>
</dbReference>
<keyword evidence="5" id="KW-0012">Acyltransferase</keyword>
<gene>
    <name evidence="9" type="ORF">RMAR1173_LOCUS6294</name>
</gene>
<dbReference type="InterPro" id="IPR001048">
    <property type="entry name" value="Asp/Glu/Uridylate_kinase"/>
</dbReference>
<proteinExistence type="inferred from homology"/>
<evidence type="ECO:0000256" key="2">
    <source>
        <dbReference type="ARBA" id="ARBA00009145"/>
    </source>
</evidence>
<comment type="catalytic activity">
    <reaction evidence="6">
        <text>L-glutamate + acetyl-CoA = N-acetyl-L-glutamate + CoA + H(+)</text>
        <dbReference type="Rhea" id="RHEA:24292"/>
        <dbReference type="ChEBI" id="CHEBI:15378"/>
        <dbReference type="ChEBI" id="CHEBI:29985"/>
        <dbReference type="ChEBI" id="CHEBI:44337"/>
        <dbReference type="ChEBI" id="CHEBI:57287"/>
        <dbReference type="ChEBI" id="CHEBI:57288"/>
        <dbReference type="EC" id="2.3.1.1"/>
    </reaction>
</comment>
<dbReference type="EMBL" id="HBHJ01009714">
    <property type="protein sequence ID" value="CAD9676078.1"/>
    <property type="molecule type" value="Transcribed_RNA"/>
</dbReference>
<dbReference type="Pfam" id="PF00583">
    <property type="entry name" value="Acetyltransf_1"/>
    <property type="match status" value="1"/>
</dbReference>
<dbReference type="SUPFAM" id="SSF53633">
    <property type="entry name" value="Carbamate kinase-like"/>
    <property type="match status" value="1"/>
</dbReference>
<dbReference type="HAMAP" id="MF_01105">
    <property type="entry name" value="N_acetyl_glu_synth"/>
    <property type="match status" value="1"/>
</dbReference>
<keyword evidence="7" id="KW-0732">Signal</keyword>
<comment type="similarity">
    <text evidence="2">Belongs to the acetyltransferase family. ArgA subfamily.</text>
</comment>
<feature type="chain" id="PRO_5030682924" description="amino-acid N-acetyltransferase" evidence="7">
    <location>
        <begin position="22"/>
        <end position="617"/>
    </location>
</feature>
<evidence type="ECO:0000256" key="7">
    <source>
        <dbReference type="SAM" id="SignalP"/>
    </source>
</evidence>
<feature type="domain" description="N-acetyltransferase" evidence="8">
    <location>
        <begin position="451"/>
        <end position="589"/>
    </location>
</feature>
<evidence type="ECO:0000256" key="6">
    <source>
        <dbReference type="ARBA" id="ARBA00048372"/>
    </source>
</evidence>
<evidence type="ECO:0000256" key="3">
    <source>
        <dbReference type="ARBA" id="ARBA00012697"/>
    </source>
</evidence>
<dbReference type="Pfam" id="PF00696">
    <property type="entry name" value="AA_kinase"/>
    <property type="match status" value="1"/>
</dbReference>
<dbReference type="SUPFAM" id="SSF55729">
    <property type="entry name" value="Acyl-CoA N-acyltransferases (Nat)"/>
    <property type="match status" value="1"/>
</dbReference>
<evidence type="ECO:0000256" key="4">
    <source>
        <dbReference type="ARBA" id="ARBA00022679"/>
    </source>
</evidence>
<reference evidence="9" key="1">
    <citation type="submission" date="2021-01" db="EMBL/GenBank/DDBJ databases">
        <authorList>
            <person name="Corre E."/>
            <person name="Pelletier E."/>
            <person name="Niang G."/>
            <person name="Scheremetjew M."/>
            <person name="Finn R."/>
            <person name="Kale V."/>
            <person name="Holt S."/>
            <person name="Cochrane G."/>
            <person name="Meng A."/>
            <person name="Brown T."/>
            <person name="Cohen L."/>
        </authorList>
    </citation>
    <scope>NUCLEOTIDE SEQUENCE</scope>
    <source>
        <strain evidence="9">CCMP1243</strain>
    </source>
</reference>
<dbReference type="Gene3D" id="3.40.630.30">
    <property type="match status" value="1"/>
</dbReference>
<dbReference type="AlphaFoldDB" id="A0A7S2RNJ4"/>
<comment type="pathway">
    <text evidence="1">Amino-acid biosynthesis; L-arginine biosynthesis; N(2)-acetyl-L-ornithine from L-glutamate: step 1/4.</text>
</comment>
<feature type="signal peptide" evidence="7">
    <location>
        <begin position="1"/>
        <end position="21"/>
    </location>
</feature>
<dbReference type="PROSITE" id="PS51186">
    <property type="entry name" value="GNAT"/>
    <property type="match status" value="1"/>
</dbReference>